<proteinExistence type="predicted"/>
<dbReference type="Pfam" id="PF12622">
    <property type="entry name" value="NpwBP"/>
    <property type="match status" value="1"/>
</dbReference>
<dbReference type="PRINTS" id="PR01217">
    <property type="entry name" value="PRICHEXTENSN"/>
</dbReference>
<dbReference type="Pfam" id="PF09429">
    <property type="entry name" value="Wbp11"/>
    <property type="match status" value="1"/>
</dbReference>
<feature type="compositionally biased region" description="Pro residues" evidence="1">
    <location>
        <begin position="232"/>
        <end position="253"/>
    </location>
</feature>
<feature type="region of interest" description="Disordered" evidence="1">
    <location>
        <begin position="137"/>
        <end position="331"/>
    </location>
</feature>
<name>A0A9W9DJJ7_9AGAR</name>
<feature type="compositionally biased region" description="Low complexity" evidence="1">
    <location>
        <begin position="254"/>
        <end position="269"/>
    </location>
</feature>
<reference evidence="3" key="2">
    <citation type="journal article" date="2023" name="Proc. Natl. Acad. Sci. U.S.A.">
        <title>A global phylogenomic analysis of the shiitake genus Lentinula.</title>
        <authorList>
            <person name="Sierra-Patev S."/>
            <person name="Min B."/>
            <person name="Naranjo-Ortiz M."/>
            <person name="Looney B."/>
            <person name="Konkel Z."/>
            <person name="Slot J.C."/>
            <person name="Sakamoto Y."/>
            <person name="Steenwyk J.L."/>
            <person name="Rokas A."/>
            <person name="Carro J."/>
            <person name="Camarero S."/>
            <person name="Ferreira P."/>
            <person name="Molpeceres G."/>
            <person name="Ruiz-Duenas F.J."/>
            <person name="Serrano A."/>
            <person name="Henrissat B."/>
            <person name="Drula E."/>
            <person name="Hughes K.W."/>
            <person name="Mata J.L."/>
            <person name="Ishikawa N.K."/>
            <person name="Vargas-Isla R."/>
            <person name="Ushijima S."/>
            <person name="Smith C.A."/>
            <person name="Donoghue J."/>
            <person name="Ahrendt S."/>
            <person name="Andreopoulos W."/>
            <person name="He G."/>
            <person name="LaButti K."/>
            <person name="Lipzen A."/>
            <person name="Ng V."/>
            <person name="Riley R."/>
            <person name="Sandor L."/>
            <person name="Barry K."/>
            <person name="Martinez A.T."/>
            <person name="Xiao Y."/>
            <person name="Gibbons J.G."/>
            <person name="Terashima K."/>
            <person name="Grigoriev I.V."/>
            <person name="Hibbett D."/>
        </authorList>
    </citation>
    <scope>NUCLEOTIDE SEQUENCE</scope>
    <source>
        <strain evidence="3">Sp2 HRB7682 ss15</strain>
    </source>
</reference>
<evidence type="ECO:0000313" key="4">
    <source>
        <dbReference type="Proteomes" id="UP001150238"/>
    </source>
</evidence>
<dbReference type="EMBL" id="JANVFS010000027">
    <property type="protein sequence ID" value="KAJ4472543.1"/>
    <property type="molecule type" value="Genomic_DNA"/>
</dbReference>
<protein>
    <submittedName>
        <fullName evidence="3">WW domain binding protein 11-domain-containing protein</fullName>
    </submittedName>
</protein>
<reference evidence="3" key="1">
    <citation type="submission" date="2022-08" db="EMBL/GenBank/DDBJ databases">
        <authorList>
            <consortium name="DOE Joint Genome Institute"/>
            <person name="Min B."/>
            <person name="Riley R."/>
            <person name="Sierra-Patev S."/>
            <person name="Naranjo-Ortiz M."/>
            <person name="Looney B."/>
            <person name="Konkel Z."/>
            <person name="Slot J.C."/>
            <person name="Sakamoto Y."/>
            <person name="Steenwyk J.L."/>
            <person name="Rokas A."/>
            <person name="Carro J."/>
            <person name="Camarero S."/>
            <person name="Ferreira P."/>
            <person name="Molpeceres G."/>
            <person name="Ruiz-Duenas F.J."/>
            <person name="Serrano A."/>
            <person name="Henrissat B."/>
            <person name="Drula E."/>
            <person name="Hughes K.W."/>
            <person name="Mata J.L."/>
            <person name="Ishikawa N.K."/>
            <person name="Vargas-Isla R."/>
            <person name="Ushijima S."/>
            <person name="Smith C.A."/>
            <person name="Ahrendt S."/>
            <person name="Andreopoulos W."/>
            <person name="He G."/>
            <person name="Labutti K."/>
            <person name="Lipzen A."/>
            <person name="Ng V."/>
            <person name="Sandor L."/>
            <person name="Barry K."/>
            <person name="Martinez A.T."/>
            <person name="Xiao Y."/>
            <person name="Gibbons J.G."/>
            <person name="Terashima K."/>
            <person name="Hibbett D.S."/>
            <person name="Grigoriev I.V."/>
        </authorList>
    </citation>
    <scope>NUCLEOTIDE SEQUENCE</scope>
    <source>
        <strain evidence="3">Sp2 HRB7682 ss15</strain>
    </source>
</reference>
<gene>
    <name evidence="3" type="ORF">C8J55DRAFT_537317</name>
</gene>
<feature type="region of interest" description="Disordered" evidence="1">
    <location>
        <begin position="398"/>
        <end position="441"/>
    </location>
</feature>
<feature type="compositionally biased region" description="Pro residues" evidence="1">
    <location>
        <begin position="270"/>
        <end position="316"/>
    </location>
</feature>
<accession>A0A9W9DJJ7</accession>
<feature type="compositionally biased region" description="Acidic residues" evidence="1">
    <location>
        <begin position="158"/>
        <end position="172"/>
    </location>
</feature>
<feature type="region of interest" description="Disordered" evidence="1">
    <location>
        <begin position="82"/>
        <end position="107"/>
    </location>
</feature>
<dbReference type="GO" id="GO:0006396">
    <property type="term" value="P:RNA processing"/>
    <property type="evidence" value="ECO:0007669"/>
    <property type="project" value="InterPro"/>
</dbReference>
<evidence type="ECO:0000313" key="3">
    <source>
        <dbReference type="EMBL" id="KAJ4472543.1"/>
    </source>
</evidence>
<dbReference type="AlphaFoldDB" id="A0A9W9DJJ7"/>
<evidence type="ECO:0000259" key="2">
    <source>
        <dbReference type="Pfam" id="PF09429"/>
    </source>
</evidence>
<evidence type="ECO:0000256" key="1">
    <source>
        <dbReference type="SAM" id="MobiDB-lite"/>
    </source>
</evidence>
<dbReference type="Proteomes" id="UP001150238">
    <property type="component" value="Unassembled WGS sequence"/>
</dbReference>
<sequence length="491" mass="53065">MGKNLNPADAYRKSLRKKELKKNKAERSKARDFALVKKDTRDLEEEIEKLEGLPQPSAGDKSRLSAIKAELEKINAKKEEYVKEHPEQRRLVYRPRRDRDDGKPVEELILPKKRNYFDKNGLPRHPERSIYYDKIMNPYGVAPPGMPYMERPLLPGEVDSEAEDDEDPDDDIIMPSGPPPGIDEPVDSDDDIPMPEDPSGAEGDADIPSASTSQHPLPPGPPPSTSTTGVKPPLPSGLPPLPAGMPFPPPPPLFHTGGLPPLPLAGFPPGIVPPPPHAGFPAGNLPPPPPMGFPSFPSFPPNLPPPPPMSQPPPGFFPRREKSTSAMQDPLSSIPHQTYQAHRANHLAGHPSLPAKPGLVVPPRASTKISSTALTAAATISAEPQLRDLKKEATAFVPSALKRKRGGASSASTSRVNAAPGVGNDDDNTDSPNALAPARPDLLSTLRNQFGSALPAANSEEPRKKFKVEPVKKNDDYERFVEEIGDILNPS</sequence>
<organism evidence="3 4">
    <name type="scientific">Lentinula lateritia</name>
    <dbReference type="NCBI Taxonomy" id="40482"/>
    <lineage>
        <taxon>Eukaryota</taxon>
        <taxon>Fungi</taxon>
        <taxon>Dikarya</taxon>
        <taxon>Basidiomycota</taxon>
        <taxon>Agaricomycotina</taxon>
        <taxon>Agaricomycetes</taxon>
        <taxon>Agaricomycetidae</taxon>
        <taxon>Agaricales</taxon>
        <taxon>Marasmiineae</taxon>
        <taxon>Omphalotaceae</taxon>
        <taxon>Lentinula</taxon>
    </lineage>
</organism>
<feature type="region of interest" description="Disordered" evidence="1">
    <location>
        <begin position="1"/>
        <end position="30"/>
    </location>
</feature>
<comment type="caution">
    <text evidence="3">The sequence shown here is derived from an EMBL/GenBank/DDBJ whole genome shotgun (WGS) entry which is preliminary data.</text>
</comment>
<feature type="compositionally biased region" description="Acidic residues" evidence="1">
    <location>
        <begin position="184"/>
        <end position="194"/>
    </location>
</feature>
<feature type="domain" description="Wbp11/ELF5/Saf1 N-terminal" evidence="2">
    <location>
        <begin position="2"/>
        <end position="75"/>
    </location>
</feature>
<dbReference type="InterPro" id="IPR019007">
    <property type="entry name" value="Wbp11/ELF5/Saf1_N"/>
</dbReference>